<keyword evidence="6 8" id="KW-1133">Transmembrane helix</keyword>
<evidence type="ECO:0000256" key="3">
    <source>
        <dbReference type="ARBA" id="ARBA00022448"/>
    </source>
</evidence>
<feature type="transmembrane region" description="Helical" evidence="8">
    <location>
        <begin position="12"/>
        <end position="34"/>
    </location>
</feature>
<dbReference type="RefSeq" id="WP_038101567.1">
    <property type="nucleotide sequence ID" value="NZ_JFDP01000002.1"/>
</dbReference>
<evidence type="ECO:0000259" key="9">
    <source>
        <dbReference type="PROSITE" id="PS50928"/>
    </source>
</evidence>
<organism evidence="10 11">
    <name type="scientific">Ureaplasma diversum NCTC 246</name>
    <dbReference type="NCBI Taxonomy" id="1188241"/>
    <lineage>
        <taxon>Bacteria</taxon>
        <taxon>Bacillati</taxon>
        <taxon>Mycoplasmatota</taxon>
        <taxon>Mycoplasmoidales</taxon>
        <taxon>Mycoplasmoidaceae</taxon>
        <taxon>Ureaplasma</taxon>
    </lineage>
</organism>
<comment type="caution">
    <text evidence="10">The sequence shown here is derived from an EMBL/GenBank/DDBJ whole genome shotgun (WGS) entry which is preliminary data.</text>
</comment>
<name>A0A084F1S0_9BACT</name>
<proteinExistence type="inferred from homology"/>
<keyword evidence="4" id="KW-1003">Cell membrane</keyword>
<dbReference type="InterPro" id="IPR000515">
    <property type="entry name" value="MetI-like"/>
</dbReference>
<comment type="subcellular location">
    <subcellularLocation>
        <location evidence="1 8">Cell membrane</location>
        <topology evidence="1 8">Multi-pass membrane protein</topology>
    </subcellularLocation>
</comment>
<dbReference type="Proteomes" id="UP000028537">
    <property type="component" value="Unassembled WGS sequence"/>
</dbReference>
<feature type="transmembrane region" description="Helical" evidence="8">
    <location>
        <begin position="66"/>
        <end position="95"/>
    </location>
</feature>
<comment type="similarity">
    <text evidence="2">Belongs to the binding-protein-dependent transport system permease family. CysTW subfamily.</text>
</comment>
<dbReference type="PANTHER" id="PTHR43848:SF2">
    <property type="entry name" value="PUTRESCINE TRANSPORT SYSTEM PERMEASE PROTEIN POTI"/>
    <property type="match status" value="1"/>
</dbReference>
<reference evidence="10 11" key="1">
    <citation type="submission" date="2014-02" db="EMBL/GenBank/DDBJ databases">
        <title>Genome sequence of Ureaplasma diversum strain 246.</title>
        <authorList>
            <person name="Sirand-Pugnet P."/>
            <person name="Breton M."/>
            <person name="Dordet-Frisoni E."/>
            <person name="Baranowski E."/>
            <person name="Barre A."/>
            <person name="Couture C."/>
            <person name="Dupuy V."/>
            <person name="Gaurivaud P."/>
            <person name="Jacob D."/>
            <person name="Lemaitre C."/>
            <person name="Manso-Silvan L."/>
            <person name="Nikolski M."/>
            <person name="Nouvel L.-X."/>
            <person name="Poumarat F."/>
            <person name="Tardy F."/>
            <person name="Thebault P."/>
            <person name="Theil S."/>
            <person name="Citti C."/>
            <person name="Thiaucourt F."/>
            <person name="Blanchard A."/>
        </authorList>
    </citation>
    <scope>NUCLEOTIDE SEQUENCE [LARGE SCALE GENOMIC DNA]</scope>
    <source>
        <strain evidence="10 11">NCTC 246</strain>
    </source>
</reference>
<evidence type="ECO:0000256" key="2">
    <source>
        <dbReference type="ARBA" id="ARBA00007069"/>
    </source>
</evidence>
<dbReference type="InterPro" id="IPR035906">
    <property type="entry name" value="MetI-like_sf"/>
</dbReference>
<keyword evidence="5 8" id="KW-0812">Transmembrane</keyword>
<keyword evidence="3 8" id="KW-0813">Transport</keyword>
<dbReference type="eggNOG" id="COG1177">
    <property type="taxonomic scope" value="Bacteria"/>
</dbReference>
<feature type="transmembrane region" description="Helical" evidence="8">
    <location>
        <begin position="116"/>
        <end position="135"/>
    </location>
</feature>
<dbReference type="InterPro" id="IPR051789">
    <property type="entry name" value="Bact_Polyamine_Transport"/>
</dbReference>
<evidence type="ECO:0000256" key="4">
    <source>
        <dbReference type="ARBA" id="ARBA00022475"/>
    </source>
</evidence>
<protein>
    <submittedName>
        <fullName evidence="10">Spermidine/putrescine ABC transporter, permease component</fullName>
    </submittedName>
</protein>
<feature type="transmembrane region" description="Helical" evidence="8">
    <location>
        <begin position="237"/>
        <end position="260"/>
    </location>
</feature>
<evidence type="ECO:0000256" key="5">
    <source>
        <dbReference type="ARBA" id="ARBA00022692"/>
    </source>
</evidence>
<feature type="domain" description="ABC transmembrane type-1" evidence="9">
    <location>
        <begin position="67"/>
        <end position="263"/>
    </location>
</feature>
<dbReference type="CDD" id="cd06261">
    <property type="entry name" value="TM_PBP2"/>
    <property type="match status" value="1"/>
</dbReference>
<evidence type="ECO:0000313" key="10">
    <source>
        <dbReference type="EMBL" id="KEZ24162.1"/>
    </source>
</evidence>
<evidence type="ECO:0000256" key="7">
    <source>
        <dbReference type="ARBA" id="ARBA00023136"/>
    </source>
</evidence>
<dbReference type="OrthoDB" id="9782004at2"/>
<dbReference type="PROSITE" id="PS50928">
    <property type="entry name" value="ABC_TM1"/>
    <property type="match status" value="1"/>
</dbReference>
<dbReference type="PANTHER" id="PTHR43848">
    <property type="entry name" value="PUTRESCINE TRANSPORT SYSTEM PERMEASE PROTEIN POTI"/>
    <property type="match status" value="1"/>
</dbReference>
<dbReference type="GO" id="GO:0055085">
    <property type="term" value="P:transmembrane transport"/>
    <property type="evidence" value="ECO:0007669"/>
    <property type="project" value="InterPro"/>
</dbReference>
<dbReference type="Pfam" id="PF00528">
    <property type="entry name" value="BPD_transp_1"/>
    <property type="match status" value="1"/>
</dbReference>
<sequence length="284" mass="32081">MKNFKFKDLWRTSYIWIVLAVIYIPLIIIVLLSFTAPSVKNNVTSAFNWNDGSNYLLLDNEQFKNALLNTVIISVIVVPVSVIIAVITCFGIWYARTFYKKATMFSSQTNIMIPDIITGVSLSLLFASTFIPLGFSFGFTTIILSHISYCTPYAIVIIYPRMVKMNKNLLLASYDLGYSKLATFFKVTLPYIMPSIISSVIIVFAMSFDDFIITKLVGGKVNTISTELYSMAKGIKMWAIVFGSLMILAMIGIVFIIALVKLLKDNKLRKANINEKMKIWNKQD</sequence>
<evidence type="ECO:0000313" key="11">
    <source>
        <dbReference type="Proteomes" id="UP000028537"/>
    </source>
</evidence>
<dbReference type="EMBL" id="JFDP01000002">
    <property type="protein sequence ID" value="KEZ24162.1"/>
    <property type="molecule type" value="Genomic_DNA"/>
</dbReference>
<feature type="transmembrane region" description="Helical" evidence="8">
    <location>
        <begin position="141"/>
        <end position="160"/>
    </location>
</feature>
<gene>
    <name evidence="10" type="primary">potC</name>
    <name evidence="10" type="ORF">UDIV_0480</name>
</gene>
<dbReference type="GO" id="GO:0005886">
    <property type="term" value="C:plasma membrane"/>
    <property type="evidence" value="ECO:0007669"/>
    <property type="project" value="UniProtKB-SubCell"/>
</dbReference>
<keyword evidence="7 8" id="KW-0472">Membrane</keyword>
<accession>A0A084F1S0</accession>
<evidence type="ECO:0000256" key="8">
    <source>
        <dbReference type="RuleBase" id="RU363032"/>
    </source>
</evidence>
<keyword evidence="11" id="KW-1185">Reference proteome</keyword>
<feature type="transmembrane region" description="Helical" evidence="8">
    <location>
        <begin position="181"/>
        <end position="206"/>
    </location>
</feature>
<dbReference type="SUPFAM" id="SSF161098">
    <property type="entry name" value="MetI-like"/>
    <property type="match status" value="1"/>
</dbReference>
<evidence type="ECO:0000256" key="1">
    <source>
        <dbReference type="ARBA" id="ARBA00004651"/>
    </source>
</evidence>
<evidence type="ECO:0000256" key="6">
    <source>
        <dbReference type="ARBA" id="ARBA00022989"/>
    </source>
</evidence>
<dbReference type="Gene3D" id="1.10.3720.10">
    <property type="entry name" value="MetI-like"/>
    <property type="match status" value="1"/>
</dbReference>
<dbReference type="AlphaFoldDB" id="A0A084F1S0"/>